<feature type="compositionally biased region" description="Basic and acidic residues" evidence="1">
    <location>
        <begin position="108"/>
        <end position="118"/>
    </location>
</feature>
<sequence length="150" mass="16606">MASLLQKLARNQSTTRLITTFKTPILSHPPFFNHLSQPNPTQLVPVNSPIPTQPNTEDPFSHQSLHFYPSFSFGCFLNPISLSGLLQSGNQEEAVSDDSASSEEDLDLGGKGKNETKNTRRTRRKSPFVSFSFPIFPSNINSGTQQNTPK</sequence>
<evidence type="ECO:0000256" key="1">
    <source>
        <dbReference type="SAM" id="MobiDB-lite"/>
    </source>
</evidence>
<accession>A0AAD8IG58</accession>
<dbReference type="AlphaFoldDB" id="A0AAD8IG58"/>
<gene>
    <name evidence="2" type="ORF">POM88_021612</name>
</gene>
<feature type="compositionally biased region" description="Acidic residues" evidence="1">
    <location>
        <begin position="94"/>
        <end position="107"/>
    </location>
</feature>
<keyword evidence="3" id="KW-1185">Reference proteome</keyword>
<reference evidence="2" key="2">
    <citation type="submission" date="2023-05" db="EMBL/GenBank/DDBJ databases">
        <authorList>
            <person name="Schelkunov M.I."/>
        </authorList>
    </citation>
    <scope>NUCLEOTIDE SEQUENCE</scope>
    <source>
        <strain evidence="2">Hsosn_3</strain>
        <tissue evidence="2">Leaf</tissue>
    </source>
</reference>
<protein>
    <submittedName>
        <fullName evidence="2">Uncharacterized protein</fullName>
    </submittedName>
</protein>
<evidence type="ECO:0000313" key="2">
    <source>
        <dbReference type="EMBL" id="KAK1383877.1"/>
    </source>
</evidence>
<reference evidence="2" key="1">
    <citation type="submission" date="2023-02" db="EMBL/GenBank/DDBJ databases">
        <title>Genome of toxic invasive species Heracleum sosnowskyi carries increased number of genes despite the absence of recent whole-genome duplications.</title>
        <authorList>
            <person name="Schelkunov M."/>
            <person name="Shtratnikova V."/>
            <person name="Makarenko M."/>
            <person name="Klepikova A."/>
            <person name="Omelchenko D."/>
            <person name="Novikova G."/>
            <person name="Obukhova E."/>
            <person name="Bogdanov V."/>
            <person name="Penin A."/>
            <person name="Logacheva M."/>
        </authorList>
    </citation>
    <scope>NUCLEOTIDE SEQUENCE</scope>
    <source>
        <strain evidence="2">Hsosn_3</strain>
        <tissue evidence="2">Leaf</tissue>
    </source>
</reference>
<feature type="compositionally biased region" description="Low complexity" evidence="1">
    <location>
        <begin position="127"/>
        <end position="142"/>
    </location>
</feature>
<dbReference type="Proteomes" id="UP001237642">
    <property type="component" value="Unassembled WGS sequence"/>
</dbReference>
<comment type="caution">
    <text evidence="2">The sequence shown here is derived from an EMBL/GenBank/DDBJ whole genome shotgun (WGS) entry which is preliminary data.</text>
</comment>
<organism evidence="2 3">
    <name type="scientific">Heracleum sosnowskyi</name>
    <dbReference type="NCBI Taxonomy" id="360622"/>
    <lineage>
        <taxon>Eukaryota</taxon>
        <taxon>Viridiplantae</taxon>
        <taxon>Streptophyta</taxon>
        <taxon>Embryophyta</taxon>
        <taxon>Tracheophyta</taxon>
        <taxon>Spermatophyta</taxon>
        <taxon>Magnoliopsida</taxon>
        <taxon>eudicotyledons</taxon>
        <taxon>Gunneridae</taxon>
        <taxon>Pentapetalae</taxon>
        <taxon>asterids</taxon>
        <taxon>campanulids</taxon>
        <taxon>Apiales</taxon>
        <taxon>Apiaceae</taxon>
        <taxon>Apioideae</taxon>
        <taxon>apioid superclade</taxon>
        <taxon>Tordylieae</taxon>
        <taxon>Tordyliinae</taxon>
        <taxon>Heracleum</taxon>
    </lineage>
</organism>
<feature type="region of interest" description="Disordered" evidence="1">
    <location>
        <begin position="88"/>
        <end position="150"/>
    </location>
</feature>
<dbReference type="EMBL" id="JAUIZM010000005">
    <property type="protein sequence ID" value="KAK1383877.1"/>
    <property type="molecule type" value="Genomic_DNA"/>
</dbReference>
<proteinExistence type="predicted"/>
<name>A0AAD8IG58_9APIA</name>
<evidence type="ECO:0000313" key="3">
    <source>
        <dbReference type="Proteomes" id="UP001237642"/>
    </source>
</evidence>